<feature type="region of interest" description="Disordered" evidence="1">
    <location>
        <begin position="22"/>
        <end position="45"/>
    </location>
</feature>
<dbReference type="STRING" id="626887.J057_16735"/>
<organism evidence="2 3">
    <name type="scientific">Marinobacter nanhaiticus D15-8W</name>
    <dbReference type="NCBI Taxonomy" id="626887"/>
    <lineage>
        <taxon>Bacteria</taxon>
        <taxon>Pseudomonadati</taxon>
        <taxon>Pseudomonadota</taxon>
        <taxon>Gammaproteobacteria</taxon>
        <taxon>Pseudomonadales</taxon>
        <taxon>Marinobacteraceae</taxon>
        <taxon>Marinobacter</taxon>
    </lineage>
</organism>
<protein>
    <submittedName>
        <fullName evidence="2">LamG domain-containing protein</fullName>
    </submittedName>
</protein>
<evidence type="ECO:0000256" key="1">
    <source>
        <dbReference type="SAM" id="MobiDB-lite"/>
    </source>
</evidence>
<dbReference type="AlphaFoldDB" id="N6WW48"/>
<dbReference type="PROSITE" id="PS51257">
    <property type="entry name" value="PROKAR_LIPOPROTEIN"/>
    <property type="match status" value="1"/>
</dbReference>
<dbReference type="eggNOG" id="COG2755">
    <property type="taxonomic scope" value="Bacteria"/>
</dbReference>
<sequence length="822" mass="88284">MTRLAPALLLSVLALTGCKTGDSTESLPNTGTPSNAGNYNGPPPATDDVQNFKLAVWDNLVSTDRCGGCHSTGGQSPMFVHADDINVAYAQANTVVNLDDPGRSLLVAKVAGGHNCWLSSDQACADTITSYIEAWSGNSAGSVKRIELKAPAIKDPGATKSFPDSSSDFKTLIYDPLLVPFCGECHVEGIQTPYIASENVTTAYNEAQSRINLENPALSRLVERLRYDFHNCWDDDCAMSADIMEMAIEDFANELDTDPVDPDLVTSKALTLLGDGLVANAGGRYEDNAIALYEFKAGTGYTAFDTSGVEPALHLNLTGNVEWVGGWGIAIGGAYEDEQTGATVPNGKAQGGTSASRKLHNLLSASGEFSIEAWIVPGNTTQEDARIITYSGSSTARNVTLSQFQQNYEVLLRSSTADQNTAFSTADGDNRLQASLQHVVVNYTPSQGRRIYINGEYTGDMDPEDAGLLNEWDDSFALVMGNETDGNSLWEGTLRMVAIHSRALTESQIKANFDVGVGQKYYLLFSVSDLVDIPESFIVFEVSQFDSYSYLFSAPFFISLVDSQEPSGIPVKGMRIGINGKEAVVGQAYANLDMTLDDDEYRPGVGQPLSRLGTIVALEKGPEADEFFLTFENLNGHDHVRTEPALPAEPTPSNGPETPHIGIKTFDEINASMSRMTGVSVTHPDVAETFATVRQQLPSVETLGGFLASQQMAITQMAIQYCDAMVNDTTLRGSFFPDFDFTESANTAFDTDGRTSVITPLLDNFVGDNLSTQPTDVDVTDELNNLMDRLTTCTGSCDADRTATVVKASCAAVLGSAVTVVQ</sequence>
<dbReference type="SUPFAM" id="SSF49899">
    <property type="entry name" value="Concanavalin A-like lectins/glucanases"/>
    <property type="match status" value="1"/>
</dbReference>
<feature type="compositionally biased region" description="Polar residues" evidence="1">
    <location>
        <begin position="22"/>
        <end position="38"/>
    </location>
</feature>
<evidence type="ECO:0000313" key="2">
    <source>
        <dbReference type="EMBL" id="ENO13063.1"/>
    </source>
</evidence>
<dbReference type="OrthoDB" id="5748965at2"/>
<dbReference type="Gene3D" id="2.60.120.200">
    <property type="match status" value="1"/>
</dbReference>
<evidence type="ECO:0000313" key="3">
    <source>
        <dbReference type="Proteomes" id="UP000013165"/>
    </source>
</evidence>
<dbReference type="EMBL" id="APLQ01000014">
    <property type="protein sequence ID" value="ENO13063.1"/>
    <property type="molecule type" value="Genomic_DNA"/>
</dbReference>
<accession>N6WW48</accession>
<dbReference type="PATRIC" id="fig|626887.3.peg.3345"/>
<keyword evidence="3" id="KW-1185">Reference proteome</keyword>
<gene>
    <name evidence="2" type="ORF">J057_16735</name>
</gene>
<name>N6WW48_9GAMM</name>
<dbReference type="HOGENOM" id="CLU_343468_0_0_6"/>
<dbReference type="Proteomes" id="UP000013165">
    <property type="component" value="Unassembled WGS sequence"/>
</dbReference>
<dbReference type="InterPro" id="IPR013320">
    <property type="entry name" value="ConA-like_dom_sf"/>
</dbReference>
<dbReference type="Pfam" id="PF13385">
    <property type="entry name" value="Laminin_G_3"/>
    <property type="match status" value="1"/>
</dbReference>
<reference evidence="2 3" key="1">
    <citation type="journal article" date="2013" name="Genome Announc.">
        <title>Genome Sequence of the Polycyclic Aromatic Hydrocarbon-Degrading Bacterium Strain Marinobacter nanhaiticus D15-8WT.</title>
        <authorList>
            <person name="Cui Z."/>
            <person name="Gao W."/>
            <person name="Li Q."/>
            <person name="Xu G."/>
            <person name="Zheng L."/>
        </authorList>
    </citation>
    <scope>NUCLEOTIDE SEQUENCE [LARGE SCALE GENOMIC DNA]</scope>
    <source>
        <strain evidence="2 3">D15-8W</strain>
    </source>
</reference>
<proteinExistence type="predicted"/>
<comment type="caution">
    <text evidence="2">The sequence shown here is derived from an EMBL/GenBank/DDBJ whole genome shotgun (WGS) entry which is preliminary data.</text>
</comment>